<proteinExistence type="predicted"/>
<gene>
    <name evidence="1" type="ORF">PsorP6_013071</name>
</gene>
<keyword evidence="2" id="KW-1185">Reference proteome</keyword>
<sequence length="933" mass="102622">MNEVAVNVNGKGAMELVTTLAPLKDGAIPAGRDVVFTSGEDGMLMLTDVVTLECISESEICDGFVPSFAVTPEQTHLVIASDEDQTVSLYTFPPKCHREQLVRRSTVSIRQVVCSTNFLVLVEDEPVVRILSRHHLEHVILVEGSTGAIKSVALDPREQFLAVSSDDALVRVYAINAATQIATQVTSWTIQHSNIRHDDVLLRCAWEPAGTVLAVPREKGRVALVAREAWTSMGHLELPIGQNRDSEVDFLAFSTNGQVVAAATCAHEVFVWTLATRTLVRSVKLEYAIQGMQFGKTTNVLVMYHLGGKLAIVQDVMPVNQLLSPSLALKPSHGVEDKAPEDDTSDNDARLEAIKASFGFGRAVSTVDDNDNDKNDKVASIVSPTPSSRLVPFTDTFQPGCVHDASIALLTWTPEGEIEVVRGTNHLIKVTFLDKSRRGFKFHDNYRFSMAFLGDTGAIFGVPRRARDEEDDDNGTTTTESDVIPSWIFYRPFESWAINMSWHAPLPEGEDAVCVASGRDFCAVATSLHTLRIYTCSGVAYGLVRLAGRVVTMSAKDALLAVVYQGLDGPLRYQLVRIQVSSSVERLVLVSKGHVPLTPPPRDVFASEKANDTMYQDGTKWSKLTWLGFDERKILYTVDSFACVQALSKSTGWNWFPIGCVSNALHKKPQDRHGIFTLGVVNDSLLYFPLEKGRQAPTLRGSHRPVPSMFPLRTASFPKTPTTKDDDTINGPMWQNVRLSGLDASSSRDHVVQEEAEMDKALILMMKTACSNDEPARVLDLAKCLHLEKSHQIAQKLAIHFSLRQLQEQLYELYRMRFPEPQQAATPAPYVEEMPAAKQVEPLGRGRSILSRQRSTPEEDETKGPSSPTGASGTKRTKLVERSVAPANPFLVSSESTASSSGFSESKTTGLHRLGKFASPPPVKKLRRSTSKK</sequence>
<dbReference type="EMBL" id="CM047592">
    <property type="protein sequence ID" value="KAI9917624.1"/>
    <property type="molecule type" value="Genomic_DNA"/>
</dbReference>
<comment type="caution">
    <text evidence="1">The sequence shown here is derived from an EMBL/GenBank/DDBJ whole genome shotgun (WGS) entry which is preliminary data.</text>
</comment>
<organism evidence="1 2">
    <name type="scientific">Peronosclerospora sorghi</name>
    <dbReference type="NCBI Taxonomy" id="230839"/>
    <lineage>
        <taxon>Eukaryota</taxon>
        <taxon>Sar</taxon>
        <taxon>Stramenopiles</taxon>
        <taxon>Oomycota</taxon>
        <taxon>Peronosporomycetes</taxon>
        <taxon>Peronosporales</taxon>
        <taxon>Peronosporaceae</taxon>
        <taxon>Peronosclerospora</taxon>
    </lineage>
</organism>
<evidence type="ECO:0000313" key="1">
    <source>
        <dbReference type="EMBL" id="KAI9917624.1"/>
    </source>
</evidence>
<reference evidence="1 2" key="1">
    <citation type="journal article" date="2022" name="bioRxiv">
        <title>The genome of the oomycete Peronosclerospora sorghi, a cosmopolitan pathogen of maize and sorghum, is inflated with dispersed pseudogenes.</title>
        <authorList>
            <person name="Fletcher K."/>
            <person name="Martin F."/>
            <person name="Isakeit T."/>
            <person name="Cavanaugh K."/>
            <person name="Magill C."/>
            <person name="Michelmore R."/>
        </authorList>
    </citation>
    <scope>NUCLEOTIDE SEQUENCE [LARGE SCALE GENOMIC DNA]</scope>
    <source>
        <strain evidence="1">P6</strain>
    </source>
</reference>
<accession>A0ACC0WFU8</accession>
<name>A0ACC0WFU8_9STRA</name>
<evidence type="ECO:0000313" key="2">
    <source>
        <dbReference type="Proteomes" id="UP001163321"/>
    </source>
</evidence>
<dbReference type="Proteomes" id="UP001163321">
    <property type="component" value="Chromosome 13"/>
</dbReference>
<protein>
    <submittedName>
        <fullName evidence="1">Uncharacterized protein</fullName>
    </submittedName>
</protein>